<name>A0A418XM59_9PSED</name>
<dbReference type="OrthoDB" id="5918636at2"/>
<dbReference type="RefSeq" id="WP_119954100.1">
    <property type="nucleotide sequence ID" value="NZ_QYUR01000002.1"/>
</dbReference>
<organism evidence="1 2">
    <name type="scientific">Pseudomonas cavernicola</name>
    <dbReference type="NCBI Taxonomy" id="2320866"/>
    <lineage>
        <taxon>Bacteria</taxon>
        <taxon>Pseudomonadati</taxon>
        <taxon>Pseudomonadota</taxon>
        <taxon>Gammaproteobacteria</taxon>
        <taxon>Pseudomonadales</taxon>
        <taxon>Pseudomonadaceae</taxon>
        <taxon>Pseudomonas</taxon>
    </lineage>
</organism>
<dbReference type="InterPro" id="IPR025332">
    <property type="entry name" value="DUF4238"/>
</dbReference>
<evidence type="ECO:0000313" key="2">
    <source>
        <dbReference type="Proteomes" id="UP000284021"/>
    </source>
</evidence>
<accession>A0A418XM59</accession>
<dbReference type="Proteomes" id="UP000284021">
    <property type="component" value="Unassembled WGS sequence"/>
</dbReference>
<proteinExistence type="predicted"/>
<sequence length="355" mass="41020">MQFHRDNHYVPQFYLKHWAIDNKVKTYRLLVSNQNIPPWKAHSVKSIAFHKHLYTYLAAQGETDEFERWLDQKFEAPAQPALEKLIKGNQISRSDWQQIIRFLAAQDVRTPARLIETLNRQNRTLPEVLDEALQTSVSELKERARLGKPIVANPDAPDPWPIKVKVESASDGDGGLIRAEATIGRMFWLRSTKHLLTSTIAHLLRQRWTVLMAPEGVHWPTSDDPVIKLNYYEQGHYTFGGGWGFQGSEILLPLTPNHLLYSRVGSRPPQRGSVLSMSTALEVRRFIVEHAHRYVYSLRADVDIENIRPRKVCSDAHAAEQAAWQNWNTEQSQSEAEFHRQDPACFSHRHRMVEE</sequence>
<evidence type="ECO:0000313" key="1">
    <source>
        <dbReference type="EMBL" id="RJG13547.1"/>
    </source>
</evidence>
<protein>
    <submittedName>
        <fullName evidence="1">DUF4238 domain-containing protein</fullName>
    </submittedName>
</protein>
<comment type="caution">
    <text evidence="1">The sequence shown here is derived from an EMBL/GenBank/DDBJ whole genome shotgun (WGS) entry which is preliminary data.</text>
</comment>
<reference evidence="1 2" key="1">
    <citation type="submission" date="2018-09" db="EMBL/GenBank/DDBJ databases">
        <authorList>
            <person name="Zhu H."/>
        </authorList>
    </citation>
    <scope>NUCLEOTIDE SEQUENCE [LARGE SCALE GENOMIC DNA]</scope>
    <source>
        <strain evidence="1 2">K1S02-6</strain>
    </source>
</reference>
<keyword evidence="2" id="KW-1185">Reference proteome</keyword>
<dbReference type="EMBL" id="QYUR01000002">
    <property type="protein sequence ID" value="RJG13547.1"/>
    <property type="molecule type" value="Genomic_DNA"/>
</dbReference>
<dbReference type="AlphaFoldDB" id="A0A418XM59"/>
<dbReference type="Pfam" id="PF14022">
    <property type="entry name" value="DUF4238"/>
    <property type="match status" value="1"/>
</dbReference>
<gene>
    <name evidence="1" type="ORF">D3879_09990</name>
</gene>